<accession>A0A1G6RK81</accession>
<name>A0A1G6RK81_9FIRM</name>
<feature type="domain" description="Flagellar Assembly Protein A N-terminal region" evidence="3">
    <location>
        <begin position="5"/>
        <end position="200"/>
    </location>
</feature>
<dbReference type="Proteomes" id="UP000324896">
    <property type="component" value="Unassembled WGS sequence"/>
</dbReference>
<dbReference type="Pfam" id="PF20250">
    <property type="entry name" value="FapA_N"/>
    <property type="match status" value="1"/>
</dbReference>
<dbReference type="InterPro" id="IPR046865">
    <property type="entry name" value="FapA_b_solenoid"/>
</dbReference>
<keyword evidence="1" id="KW-0175">Coiled coil</keyword>
<dbReference type="InterPro" id="IPR046866">
    <property type="entry name" value="FapA_N"/>
</dbReference>
<dbReference type="Pfam" id="PF03961">
    <property type="entry name" value="FapA"/>
    <property type="match status" value="1"/>
</dbReference>
<gene>
    <name evidence="4" type="ORF">SAMN04488597_12342</name>
</gene>
<feature type="region of interest" description="Disordered" evidence="2">
    <location>
        <begin position="30"/>
        <end position="54"/>
    </location>
</feature>
<organism evidence="4 5">
    <name type="scientific">Halanaerobium congolense</name>
    <dbReference type="NCBI Taxonomy" id="54121"/>
    <lineage>
        <taxon>Bacteria</taxon>
        <taxon>Bacillati</taxon>
        <taxon>Bacillota</taxon>
        <taxon>Clostridia</taxon>
        <taxon>Halanaerobiales</taxon>
        <taxon>Halanaerobiaceae</taxon>
        <taxon>Halanaerobium</taxon>
    </lineage>
</organism>
<dbReference type="PANTHER" id="PTHR38032:SF1">
    <property type="entry name" value="RNA-BINDING PROTEIN KHPB N-TERMINAL DOMAIN-CONTAINING PROTEIN"/>
    <property type="match status" value="1"/>
</dbReference>
<evidence type="ECO:0000256" key="2">
    <source>
        <dbReference type="SAM" id="MobiDB-lite"/>
    </source>
</evidence>
<dbReference type="PANTHER" id="PTHR38032">
    <property type="entry name" value="POLYMERASE-RELATED"/>
    <property type="match status" value="1"/>
</dbReference>
<dbReference type="AlphaFoldDB" id="A0A1G6RK81"/>
<sequence length="484" mass="54100">MEYLEIVIADDRLKAFLTIDKVEEDIKENEEIDEVEDTEKSEINKNTEDNQNLKETEISLEDVEKALSEKGISYGIDWEKIEEIIENKVYSEKILIAEGKPPIPGKDGKLIYHFEEKQRQAGTMRDDGTIDFHSLDLINNVRVGEPIVTKVDPEPGKKGINIKGDEILPPKVENPQLPRSKNTVKKDNSLYSAVDGQIVREFQKIVIKEVFTVNGDVDLNTGNIDFVGSVQINGDVKEGFKIKAEGDIEIAGKAGACELISGGNILIKKGFIGRNKGTAKAAGDFFAKFIENVSVEAENVRIYEAVMHSKIKARDSIEVTEGKGLIVGGKITARNQITANLIGSSLATKTLVEIGMMPELKEKLKEAKDKNQKLIDDLNKIQKSVELLENIQKRGIKLPANKRYLLEKLETASVQLTDEKRENEAVLEKLKEEINVSTKALVHVKKSIFSGVQILTAHDKKIIQNRLKGCKFKEVNKEIRQISD</sequence>
<proteinExistence type="predicted"/>
<evidence type="ECO:0000313" key="5">
    <source>
        <dbReference type="Proteomes" id="UP000324896"/>
    </source>
</evidence>
<reference evidence="4 5" key="1">
    <citation type="submission" date="2016-10" db="EMBL/GenBank/DDBJ databases">
        <authorList>
            <person name="Varghese N."/>
            <person name="Submissions S."/>
        </authorList>
    </citation>
    <scope>NUCLEOTIDE SEQUENCE [LARGE SCALE GENOMIC DNA]</scope>
    <source>
        <strain evidence="4 5">WG10</strain>
    </source>
</reference>
<dbReference type="InterPro" id="IPR005646">
    <property type="entry name" value="FapA"/>
</dbReference>
<dbReference type="RefSeq" id="WP_149796892.1">
    <property type="nucleotide sequence ID" value="NZ_FMYT01000023.1"/>
</dbReference>
<dbReference type="EMBL" id="FMYT01000023">
    <property type="protein sequence ID" value="SDD04346.1"/>
    <property type="molecule type" value="Genomic_DNA"/>
</dbReference>
<feature type="coiled-coil region" evidence="1">
    <location>
        <begin position="357"/>
        <end position="440"/>
    </location>
</feature>
<evidence type="ECO:0000259" key="3">
    <source>
        <dbReference type="Pfam" id="PF20250"/>
    </source>
</evidence>
<evidence type="ECO:0000313" key="4">
    <source>
        <dbReference type="EMBL" id="SDD04346.1"/>
    </source>
</evidence>
<feature type="compositionally biased region" description="Basic and acidic residues" evidence="2">
    <location>
        <begin position="38"/>
        <end position="54"/>
    </location>
</feature>
<protein>
    <recommendedName>
        <fullName evidence="3">Flagellar Assembly Protein A N-terminal region domain-containing protein</fullName>
    </recommendedName>
</protein>
<evidence type="ECO:0000256" key="1">
    <source>
        <dbReference type="SAM" id="Coils"/>
    </source>
</evidence>